<feature type="domain" description="Integrase catalytic" evidence="16">
    <location>
        <begin position="296"/>
        <end position="413"/>
    </location>
</feature>
<evidence type="ECO:0000256" key="4">
    <source>
        <dbReference type="ARBA" id="ARBA00022695"/>
    </source>
</evidence>
<evidence type="ECO:0000259" key="16">
    <source>
        <dbReference type="PROSITE" id="PS50994"/>
    </source>
</evidence>
<dbReference type="Pfam" id="PF00429">
    <property type="entry name" value="TLV_coat"/>
    <property type="match status" value="1"/>
</dbReference>
<evidence type="ECO:0000256" key="5">
    <source>
        <dbReference type="ARBA" id="ARBA00022722"/>
    </source>
</evidence>
<dbReference type="GO" id="GO:0003677">
    <property type="term" value="F:DNA binding"/>
    <property type="evidence" value="ECO:0007669"/>
    <property type="project" value="UniProtKB-KW"/>
</dbReference>
<dbReference type="InterPro" id="IPR001037">
    <property type="entry name" value="Integrase_C_retrovir"/>
</dbReference>
<keyword evidence="14" id="KW-0812">Transmembrane</keyword>
<evidence type="ECO:0000256" key="6">
    <source>
        <dbReference type="ARBA" id="ARBA00022723"/>
    </source>
</evidence>
<keyword evidence="3" id="KW-0808">Transferase</keyword>
<feature type="domain" description="Integrase-type" evidence="17">
    <location>
        <begin position="436"/>
        <end position="483"/>
    </location>
</feature>
<sequence>MIPRDWPLVIIDLKDCFFSIPLHPDDAPRFAFSIPSVNREEPLQRYHWVVLPQGLKNSPTICQWFVARALCPAREKHPGAKIIHYMDDLLIAVPTQQELQRARDCVITEVQNAGLEISTSKIQEIAPWKYLGWKITEQTVKPQKIEIRTEVNNLQDLQQLLGEVNWMRSILGITNDELEPLFNLLKGDSNIKSHRSLTPEAREALEKIAGALQQRQAHRFVTSLPVFLAVLGEKIQLYGLIFQWDSSQKDPLLILEWIFLSYRSPRTILSSLEMIAQIIIKARTRLQTMAGKDFTTIYLPLKKDYFDWALQKSEDLQIALLDYSGVCTIHFPSHKLLKAKLSFREKPEISEVPLDAITVFTDGSGKTHKSAFASLGVPQAIKTDNGPTYIGKVLDKFLKRWGVHHTFGIPHSPTEPTPPIIRHFSNSTRAKLKENPLVLVRNPETGQIEGPFKLISWGKGYACVSTAAGLKWLAARHMKPYRVQTQAEMDPRPEEEKRARRRAGISSSYITPPQIKIRQDIKTLHGMQQLVGSLQWLHNIVLIPPEVMDPLNDLLRGKNSWEQKTLTPEVTSSLDFIEQQMSVSMLTRWDADAPIDLYVHFTKKEGVGALAQGPPNKTQPIQWVVLGKSSRAFSLGIECLGSLIMKGRKVVLKHLGVEPAKRYLPLRKQLSVQSTTISEHLAIALAGFGGEIRYAAKLGLGCLRSLTLISRRKSSTDLNQDRRSSQTASSLTSTATAVWQSGEQWQCIKTSDPTLSIQQLEAAAIVLVCGLYPEEHLNIVTDSIFVAKLCLAMSGPGVAVSTVAMMLEAALFSRKSTISVIHVNSHDPVKGFFQISSDKADATTEGLRTLRDACQLHESLHIGAKALVKKCGISTADAKHDWIIGRPHDAYAPVPEESDKSSSSSTVPKNPTPVRSKKQRCLCVILLLGFVSRRQADEMNYPHEPFRVLYHEEEEMYRFLEEAIQLRKREVMTGITIAMLLGLGATGAATGVSALVTQQRGLSQLQMTIDEDLKRTEKSISSLEKSVSSLLEVVLQNRPGLDLLLMQQRGLCAALREECCSYADHTGVVRDSMAELRERLAQRKREKEAQQGWFESWFNQSPWLATLVSTLIGPLAMILLTLIFGPCILNKIPALKLLSSLVEVALEVQQQLQNSRRQLEVEKGKDPGQRGKIGICAGAAVGGFDGFGEFLGELWEFWANSRNSQLQEQQEELGLLMNGIFKGIFVHCSR</sequence>
<evidence type="ECO:0000256" key="3">
    <source>
        <dbReference type="ARBA" id="ARBA00022679"/>
    </source>
</evidence>
<dbReference type="SUPFAM" id="SSF50122">
    <property type="entry name" value="DNA-binding domain of retroviral integrase"/>
    <property type="match status" value="1"/>
</dbReference>
<keyword evidence="10" id="KW-0695">RNA-directed DNA polymerase</keyword>
<evidence type="ECO:0000256" key="11">
    <source>
        <dbReference type="ARBA" id="ARBA00023125"/>
    </source>
</evidence>
<dbReference type="InterPro" id="IPR043502">
    <property type="entry name" value="DNA/RNA_pol_sf"/>
</dbReference>
<dbReference type="Proteomes" id="UP000269221">
    <property type="component" value="Unassembled WGS sequence"/>
</dbReference>
<keyword evidence="19" id="KW-1185">Reference proteome</keyword>
<evidence type="ECO:0000256" key="13">
    <source>
        <dbReference type="SAM" id="MobiDB-lite"/>
    </source>
</evidence>
<evidence type="ECO:0000256" key="9">
    <source>
        <dbReference type="ARBA" id="ARBA00022908"/>
    </source>
</evidence>
<keyword evidence="9" id="KW-0229">DNA integration</keyword>
<dbReference type="SUPFAM" id="SSF56672">
    <property type="entry name" value="DNA/RNA polymerases"/>
    <property type="match status" value="2"/>
</dbReference>
<dbReference type="GO" id="GO:0003964">
    <property type="term" value="F:RNA-directed DNA polymerase activity"/>
    <property type="evidence" value="ECO:0007669"/>
    <property type="project" value="UniProtKB-KW"/>
</dbReference>
<keyword evidence="4" id="KW-0548">Nucleotidyltransferase</keyword>
<dbReference type="SUPFAM" id="SSF58069">
    <property type="entry name" value="Virus ectodomain"/>
    <property type="match status" value="1"/>
</dbReference>
<dbReference type="Gene3D" id="1.10.287.210">
    <property type="match status" value="1"/>
</dbReference>
<dbReference type="Pfam" id="PF06817">
    <property type="entry name" value="RVT_thumb"/>
    <property type="match status" value="2"/>
</dbReference>
<feature type="transmembrane region" description="Helical" evidence="14">
    <location>
        <begin position="975"/>
        <end position="996"/>
    </location>
</feature>
<keyword evidence="14" id="KW-0472">Membrane</keyword>
<evidence type="ECO:0000313" key="18">
    <source>
        <dbReference type="EMBL" id="RMC00735.1"/>
    </source>
</evidence>
<dbReference type="Gene3D" id="3.30.420.10">
    <property type="entry name" value="Ribonuclease H-like superfamily/Ribonuclease H"/>
    <property type="match status" value="2"/>
</dbReference>
<dbReference type="CDD" id="cd09851">
    <property type="entry name" value="HTLV-1-like_HR1-HR2"/>
    <property type="match status" value="1"/>
</dbReference>
<dbReference type="EC" id="3.1.26.4" evidence="2"/>
<keyword evidence="6" id="KW-0479">Metal-binding</keyword>
<dbReference type="AlphaFoldDB" id="A0A3M0JJ84"/>
<keyword evidence="14" id="KW-1133">Transmembrane helix</keyword>
<evidence type="ECO:0000259" key="17">
    <source>
        <dbReference type="PROSITE" id="PS51027"/>
    </source>
</evidence>
<comment type="caution">
    <text evidence="18">The sequence shown here is derived from an EMBL/GenBank/DDBJ whole genome shotgun (WGS) entry which is preliminary data.</text>
</comment>
<feature type="transmembrane region" description="Helical" evidence="14">
    <location>
        <begin position="1103"/>
        <end position="1129"/>
    </location>
</feature>
<evidence type="ECO:0000256" key="10">
    <source>
        <dbReference type="ARBA" id="ARBA00022918"/>
    </source>
</evidence>
<feature type="DNA-binding region" description="Integrase-type" evidence="12">
    <location>
        <begin position="436"/>
        <end position="483"/>
    </location>
</feature>
<feature type="region of interest" description="Disordered" evidence="13">
    <location>
        <begin position="893"/>
        <end position="914"/>
    </location>
</feature>
<dbReference type="GO" id="GO:0035613">
    <property type="term" value="F:RNA stem-loop binding"/>
    <property type="evidence" value="ECO:0007669"/>
    <property type="project" value="TreeGrafter"/>
</dbReference>
<dbReference type="PANTHER" id="PTHR41694:SF3">
    <property type="entry name" value="RNA-DIRECTED DNA POLYMERASE-RELATED"/>
    <property type="match status" value="1"/>
</dbReference>
<evidence type="ECO:0000259" key="15">
    <source>
        <dbReference type="PROSITE" id="PS50878"/>
    </source>
</evidence>
<proteinExistence type="inferred from homology"/>
<evidence type="ECO:0000313" key="19">
    <source>
        <dbReference type="Proteomes" id="UP000269221"/>
    </source>
</evidence>
<dbReference type="InterPro" id="IPR001584">
    <property type="entry name" value="Integrase_cat-core"/>
</dbReference>
<evidence type="ECO:0000256" key="14">
    <source>
        <dbReference type="SAM" id="Phobius"/>
    </source>
</evidence>
<dbReference type="PROSITE" id="PS51027">
    <property type="entry name" value="INTEGRASE_DBD"/>
    <property type="match status" value="1"/>
</dbReference>
<dbReference type="EMBL" id="QRBI01000142">
    <property type="protein sequence ID" value="RMC00735.1"/>
    <property type="molecule type" value="Genomic_DNA"/>
</dbReference>
<dbReference type="PROSITE" id="PS50878">
    <property type="entry name" value="RT_POL"/>
    <property type="match status" value="1"/>
</dbReference>
<protein>
    <recommendedName>
        <fullName evidence="2">ribonuclease H</fullName>
        <ecNumber evidence="2">3.1.26.4</ecNumber>
    </recommendedName>
</protein>
<reference evidence="18 19" key="1">
    <citation type="submission" date="2018-07" db="EMBL/GenBank/DDBJ databases">
        <title>A high quality draft genome assembly of the barn swallow (H. rustica rustica).</title>
        <authorList>
            <person name="Formenti G."/>
            <person name="Chiara M."/>
            <person name="Poveda L."/>
            <person name="Francoijs K.-J."/>
            <person name="Bonisoli-Alquati A."/>
            <person name="Canova L."/>
            <person name="Gianfranceschi L."/>
            <person name="Horner D.S."/>
            <person name="Saino N."/>
        </authorList>
    </citation>
    <scope>NUCLEOTIDE SEQUENCE [LARGE SCALE GENOMIC DNA]</scope>
    <source>
        <strain evidence="18">Chelidonia</strain>
        <tissue evidence="18">Blood</tissue>
    </source>
</reference>
<evidence type="ECO:0000256" key="12">
    <source>
        <dbReference type="PROSITE-ProRule" id="PRU00506"/>
    </source>
</evidence>
<dbReference type="PANTHER" id="PTHR41694">
    <property type="entry name" value="ENDOGENOUS RETROVIRUS GROUP K MEMBER POL PROTEIN"/>
    <property type="match status" value="1"/>
</dbReference>
<dbReference type="GO" id="GO:0015074">
    <property type="term" value="P:DNA integration"/>
    <property type="evidence" value="ECO:0007669"/>
    <property type="project" value="UniProtKB-KW"/>
</dbReference>
<dbReference type="InterPro" id="IPR012337">
    <property type="entry name" value="RNaseH-like_sf"/>
</dbReference>
<feature type="domain" description="Reverse transcriptase" evidence="15">
    <location>
        <begin position="1"/>
        <end position="135"/>
    </location>
</feature>
<dbReference type="PROSITE" id="PS50994">
    <property type="entry name" value="INTEGRASE"/>
    <property type="match status" value="1"/>
</dbReference>
<name>A0A3M0JJ84_HIRRU</name>
<dbReference type="InterPro" id="IPR010661">
    <property type="entry name" value="RVT_thumb"/>
</dbReference>
<organism evidence="18 19">
    <name type="scientific">Hirundo rustica rustica</name>
    <dbReference type="NCBI Taxonomy" id="333673"/>
    <lineage>
        <taxon>Eukaryota</taxon>
        <taxon>Metazoa</taxon>
        <taxon>Chordata</taxon>
        <taxon>Craniata</taxon>
        <taxon>Vertebrata</taxon>
        <taxon>Euteleostomi</taxon>
        <taxon>Archelosauria</taxon>
        <taxon>Archosauria</taxon>
        <taxon>Dinosauria</taxon>
        <taxon>Saurischia</taxon>
        <taxon>Theropoda</taxon>
        <taxon>Coelurosauria</taxon>
        <taxon>Aves</taxon>
        <taxon>Neognathae</taxon>
        <taxon>Neoaves</taxon>
        <taxon>Telluraves</taxon>
        <taxon>Australaves</taxon>
        <taxon>Passeriformes</taxon>
        <taxon>Sylvioidea</taxon>
        <taxon>Hirundinidae</taxon>
        <taxon>Hirundo</taxon>
    </lineage>
</organism>
<feature type="region of interest" description="Disordered" evidence="13">
    <location>
        <begin position="486"/>
        <end position="505"/>
    </location>
</feature>
<dbReference type="GO" id="GO:0046872">
    <property type="term" value="F:metal ion binding"/>
    <property type="evidence" value="ECO:0007669"/>
    <property type="project" value="UniProtKB-KW"/>
</dbReference>
<feature type="compositionally biased region" description="Low complexity" evidence="13">
    <location>
        <begin position="901"/>
        <end position="913"/>
    </location>
</feature>
<comment type="similarity">
    <text evidence="1">Belongs to the beta type-B retroviral polymerase family. HERV class-II K(HML-2) pol subfamily.</text>
</comment>
<dbReference type="OrthoDB" id="6773263at2759"/>
<evidence type="ECO:0000256" key="7">
    <source>
        <dbReference type="ARBA" id="ARBA00022759"/>
    </source>
</evidence>
<accession>A0A3M0JJ84</accession>
<dbReference type="GO" id="GO:0004523">
    <property type="term" value="F:RNA-DNA hybrid ribonuclease activity"/>
    <property type="evidence" value="ECO:0007669"/>
    <property type="project" value="UniProtKB-EC"/>
</dbReference>
<keyword evidence="8" id="KW-0378">Hydrolase</keyword>
<gene>
    <name evidence="18" type="ORF">DUI87_22418</name>
</gene>
<dbReference type="InterPro" id="IPR036862">
    <property type="entry name" value="Integrase_C_dom_sf_retrovir"/>
</dbReference>
<dbReference type="InterPro" id="IPR000477">
    <property type="entry name" value="RT_dom"/>
</dbReference>
<evidence type="ECO:0000256" key="1">
    <source>
        <dbReference type="ARBA" id="ARBA00010879"/>
    </source>
</evidence>
<keyword evidence="7" id="KW-0255">Endonuclease</keyword>
<evidence type="ECO:0000256" key="2">
    <source>
        <dbReference type="ARBA" id="ARBA00012180"/>
    </source>
</evidence>
<keyword evidence="5" id="KW-0540">Nuclease</keyword>
<dbReference type="Gene3D" id="2.30.30.10">
    <property type="entry name" value="Integrase, C-terminal domain superfamily, retroviral"/>
    <property type="match status" value="1"/>
</dbReference>
<dbReference type="SUPFAM" id="SSF53098">
    <property type="entry name" value="Ribonuclease H-like"/>
    <property type="match status" value="1"/>
</dbReference>
<dbReference type="Pfam" id="PF00078">
    <property type="entry name" value="RVT_1"/>
    <property type="match status" value="1"/>
</dbReference>
<evidence type="ECO:0000256" key="8">
    <source>
        <dbReference type="ARBA" id="ARBA00022801"/>
    </source>
</evidence>
<dbReference type="InterPro" id="IPR036397">
    <property type="entry name" value="RNaseH_sf"/>
</dbReference>
<dbReference type="Gene3D" id="3.10.10.10">
    <property type="entry name" value="HIV Type 1 Reverse Transcriptase, subunit A, domain 1"/>
    <property type="match status" value="1"/>
</dbReference>
<keyword evidence="11" id="KW-0238">DNA-binding</keyword>
<dbReference type="InterPro" id="IPR043128">
    <property type="entry name" value="Rev_trsase/Diguanyl_cyclase"/>
</dbReference>
<feature type="compositionally biased region" description="Basic and acidic residues" evidence="13">
    <location>
        <begin position="489"/>
        <end position="498"/>
    </location>
</feature>
<dbReference type="InterPro" id="IPR018154">
    <property type="entry name" value="TLV/ENV_coat_polyprotein"/>
</dbReference>
<dbReference type="Gene3D" id="3.30.70.270">
    <property type="match status" value="3"/>
</dbReference>